<proteinExistence type="predicted"/>
<dbReference type="AlphaFoldDB" id="A0A7W3MTF4"/>
<feature type="domain" description="DUF397" evidence="2">
    <location>
        <begin position="11"/>
        <end position="63"/>
    </location>
</feature>
<evidence type="ECO:0000256" key="1">
    <source>
        <dbReference type="SAM" id="MobiDB-lite"/>
    </source>
</evidence>
<dbReference type="Proteomes" id="UP000539313">
    <property type="component" value="Unassembled WGS sequence"/>
</dbReference>
<feature type="region of interest" description="Disordered" evidence="1">
    <location>
        <begin position="1"/>
        <end position="20"/>
    </location>
</feature>
<protein>
    <recommendedName>
        <fullName evidence="2">DUF397 domain-containing protein</fullName>
    </recommendedName>
</protein>
<gene>
    <name evidence="3" type="ORF">HNR21_000452</name>
</gene>
<dbReference type="InterPro" id="IPR007278">
    <property type="entry name" value="DUF397"/>
</dbReference>
<evidence type="ECO:0000259" key="2">
    <source>
        <dbReference type="Pfam" id="PF04149"/>
    </source>
</evidence>
<reference evidence="3 4" key="1">
    <citation type="submission" date="2020-08" db="EMBL/GenBank/DDBJ databases">
        <title>Sequencing the genomes of 1000 actinobacteria strains.</title>
        <authorList>
            <person name="Klenk H.-P."/>
        </authorList>
    </citation>
    <scope>NUCLEOTIDE SEQUENCE [LARGE SCALE GENOMIC DNA]</scope>
    <source>
        <strain evidence="3 4">DSM 45823</strain>
    </source>
</reference>
<accession>A0A7W3MTF4</accession>
<dbReference type="RefSeq" id="WP_182703827.1">
    <property type="nucleotide sequence ID" value="NZ_JACJII010000001.1"/>
</dbReference>
<evidence type="ECO:0000313" key="4">
    <source>
        <dbReference type="Proteomes" id="UP000539313"/>
    </source>
</evidence>
<name>A0A7W3MTF4_9ACTN</name>
<keyword evidence="4" id="KW-1185">Reference proteome</keyword>
<comment type="caution">
    <text evidence="3">The sequence shown here is derived from an EMBL/GenBank/DDBJ whole genome shotgun (WGS) entry which is preliminary data.</text>
</comment>
<evidence type="ECO:0000313" key="3">
    <source>
        <dbReference type="EMBL" id="MBA9001570.1"/>
    </source>
</evidence>
<sequence>MHASPDLPNVTWRKSSKSTATGNECVELAAFAHAIAIRDSKDPNGPRLTLPPVAFQRLTDEIRRGGYDI</sequence>
<dbReference type="Pfam" id="PF04149">
    <property type="entry name" value="DUF397"/>
    <property type="match status" value="1"/>
</dbReference>
<dbReference type="EMBL" id="JACJII010000001">
    <property type="protein sequence ID" value="MBA9001570.1"/>
    <property type="molecule type" value="Genomic_DNA"/>
</dbReference>
<organism evidence="3 4">
    <name type="scientific">Thermomonospora cellulosilytica</name>
    <dbReference type="NCBI Taxonomy" id="1411118"/>
    <lineage>
        <taxon>Bacteria</taxon>
        <taxon>Bacillati</taxon>
        <taxon>Actinomycetota</taxon>
        <taxon>Actinomycetes</taxon>
        <taxon>Streptosporangiales</taxon>
        <taxon>Thermomonosporaceae</taxon>
        <taxon>Thermomonospora</taxon>
    </lineage>
</organism>